<dbReference type="Proteomes" id="UP000540929">
    <property type="component" value="Unassembled WGS sequence"/>
</dbReference>
<accession>A0A7Y9WK92</accession>
<comment type="caution">
    <text evidence="1">The sequence shown here is derived from an EMBL/GenBank/DDBJ whole genome shotgun (WGS) entry which is preliminary data.</text>
</comment>
<dbReference type="EMBL" id="JACCAS010000001">
    <property type="protein sequence ID" value="NYH22469.1"/>
    <property type="molecule type" value="Genomic_DNA"/>
</dbReference>
<organism evidence="1 2">
    <name type="scientific">Paraburkholderia bryophila</name>
    <dbReference type="NCBI Taxonomy" id="420952"/>
    <lineage>
        <taxon>Bacteria</taxon>
        <taxon>Pseudomonadati</taxon>
        <taxon>Pseudomonadota</taxon>
        <taxon>Betaproteobacteria</taxon>
        <taxon>Burkholderiales</taxon>
        <taxon>Burkholderiaceae</taxon>
        <taxon>Paraburkholderia</taxon>
    </lineage>
</organism>
<keyword evidence="2" id="KW-1185">Reference proteome</keyword>
<reference evidence="1 2" key="1">
    <citation type="submission" date="2020-07" db="EMBL/GenBank/DDBJ databases">
        <title>Exploring microbial biodiversity for novel pathways involved in the catabolism of aromatic compounds derived from lignin.</title>
        <authorList>
            <person name="Elkins J."/>
        </authorList>
    </citation>
    <scope>NUCLEOTIDE SEQUENCE [LARGE SCALE GENOMIC DNA]</scope>
    <source>
        <strain evidence="1 2">H2C3C</strain>
    </source>
</reference>
<sequence>MTSQQTLTDGERKVVASLDSNQREFFEERAAIIEEGDGVPRIEAERQALLLTCRWFDLRPPAA</sequence>
<evidence type="ECO:0000313" key="1">
    <source>
        <dbReference type="EMBL" id="NYH22469.1"/>
    </source>
</evidence>
<evidence type="ECO:0000313" key="2">
    <source>
        <dbReference type="Proteomes" id="UP000540929"/>
    </source>
</evidence>
<gene>
    <name evidence="1" type="ORF">GGD40_001948</name>
</gene>
<dbReference type="AlphaFoldDB" id="A0A7Y9WK92"/>
<protein>
    <submittedName>
        <fullName evidence="1">Uncharacterized protein</fullName>
    </submittedName>
</protein>
<name>A0A7Y9WK92_9BURK</name>
<dbReference type="RefSeq" id="WP_179743488.1">
    <property type="nucleotide sequence ID" value="NZ_JACCAS010000001.1"/>
</dbReference>
<proteinExistence type="predicted"/>